<sequence>MKDEQFPAAAKGTQLEASDLQEPPTDVSALVLAYKDDLRRAEGLAAGGGAAAAPLEVGRHAAVSPPMHLESLRVEAY</sequence>
<organism evidence="2 3">
    <name type="scientific">Portunus trituberculatus</name>
    <name type="common">Swimming crab</name>
    <name type="synonym">Neptunus trituberculatus</name>
    <dbReference type="NCBI Taxonomy" id="210409"/>
    <lineage>
        <taxon>Eukaryota</taxon>
        <taxon>Metazoa</taxon>
        <taxon>Ecdysozoa</taxon>
        <taxon>Arthropoda</taxon>
        <taxon>Crustacea</taxon>
        <taxon>Multicrustacea</taxon>
        <taxon>Malacostraca</taxon>
        <taxon>Eumalacostraca</taxon>
        <taxon>Eucarida</taxon>
        <taxon>Decapoda</taxon>
        <taxon>Pleocyemata</taxon>
        <taxon>Brachyura</taxon>
        <taxon>Eubrachyura</taxon>
        <taxon>Portunoidea</taxon>
        <taxon>Portunidae</taxon>
        <taxon>Portuninae</taxon>
        <taxon>Portunus</taxon>
    </lineage>
</organism>
<evidence type="ECO:0000256" key="1">
    <source>
        <dbReference type="SAM" id="MobiDB-lite"/>
    </source>
</evidence>
<dbReference type="EMBL" id="VSRR010129378">
    <property type="protein sequence ID" value="MPD01967.1"/>
    <property type="molecule type" value="Genomic_DNA"/>
</dbReference>
<accession>A0A5B7K5W0</accession>
<dbReference type="Proteomes" id="UP000324222">
    <property type="component" value="Unassembled WGS sequence"/>
</dbReference>
<name>A0A5B7K5W0_PORTR</name>
<reference evidence="2 3" key="1">
    <citation type="submission" date="2019-05" db="EMBL/GenBank/DDBJ databases">
        <title>Another draft genome of Portunus trituberculatus and its Hox gene families provides insights of decapod evolution.</title>
        <authorList>
            <person name="Jeong J.-H."/>
            <person name="Song I."/>
            <person name="Kim S."/>
            <person name="Choi T."/>
            <person name="Kim D."/>
            <person name="Ryu S."/>
            <person name="Kim W."/>
        </authorList>
    </citation>
    <scope>NUCLEOTIDE SEQUENCE [LARGE SCALE GENOMIC DNA]</scope>
    <source>
        <tissue evidence="2">Muscle</tissue>
    </source>
</reference>
<dbReference type="AlphaFoldDB" id="A0A5B7K5W0"/>
<gene>
    <name evidence="2" type="ORF">E2C01_097519</name>
</gene>
<evidence type="ECO:0000313" key="3">
    <source>
        <dbReference type="Proteomes" id="UP000324222"/>
    </source>
</evidence>
<feature type="region of interest" description="Disordered" evidence="1">
    <location>
        <begin position="1"/>
        <end position="23"/>
    </location>
</feature>
<proteinExistence type="predicted"/>
<evidence type="ECO:0000313" key="2">
    <source>
        <dbReference type="EMBL" id="MPD01967.1"/>
    </source>
</evidence>
<comment type="caution">
    <text evidence="2">The sequence shown here is derived from an EMBL/GenBank/DDBJ whole genome shotgun (WGS) entry which is preliminary data.</text>
</comment>
<keyword evidence="3" id="KW-1185">Reference proteome</keyword>
<protein>
    <submittedName>
        <fullName evidence="2">Uncharacterized protein</fullName>
    </submittedName>
</protein>